<protein>
    <submittedName>
        <fullName evidence="1">Uncharacterized protein</fullName>
    </submittedName>
</protein>
<organism evidence="1 2">
    <name type="scientific">Lentinula aff. lateritia</name>
    <dbReference type="NCBI Taxonomy" id="2804960"/>
    <lineage>
        <taxon>Eukaryota</taxon>
        <taxon>Fungi</taxon>
        <taxon>Dikarya</taxon>
        <taxon>Basidiomycota</taxon>
        <taxon>Agaricomycotina</taxon>
        <taxon>Agaricomycetes</taxon>
        <taxon>Agaricomycetidae</taxon>
        <taxon>Agaricales</taxon>
        <taxon>Marasmiineae</taxon>
        <taxon>Omphalotaceae</taxon>
        <taxon>Lentinula</taxon>
    </lineage>
</organism>
<sequence>MSSTGDNVVPLKLHRLLSLFMAFAFAVISGSVGLNSLVKSNQQTSTVKKLLPAGTSLVVDDNDVFHSGVVITTISALIALLTLIYLLLLLLSHRMTKFTRLSNQLLPFEWMSLAFCAVWLFATQVPFTHFFATRSAQVTAFTGNIQVPPGLVQIVENQLGFTTVYRRIHYLRLLAILPWFAFLFTSIAAGVSFLASRRRPARVNRVSSGSDEKN</sequence>
<name>A0ACC1U7T7_9AGAR</name>
<dbReference type="Proteomes" id="UP001163835">
    <property type="component" value="Unassembled WGS sequence"/>
</dbReference>
<proteinExistence type="predicted"/>
<gene>
    <name evidence="1" type="ORF">F5876DRAFT_87436</name>
</gene>
<comment type="caution">
    <text evidence="1">The sequence shown here is derived from an EMBL/GenBank/DDBJ whole genome shotgun (WGS) entry which is preliminary data.</text>
</comment>
<accession>A0ACC1U7T7</accession>
<evidence type="ECO:0000313" key="1">
    <source>
        <dbReference type="EMBL" id="KAJ3812851.1"/>
    </source>
</evidence>
<keyword evidence="2" id="KW-1185">Reference proteome</keyword>
<reference evidence="1" key="1">
    <citation type="submission" date="2022-09" db="EMBL/GenBank/DDBJ databases">
        <title>A Global Phylogenomic Analysis of the Shiitake Genus Lentinula.</title>
        <authorList>
            <consortium name="DOE Joint Genome Institute"/>
            <person name="Sierra-Patev S."/>
            <person name="Min B."/>
            <person name="Naranjo-Ortiz M."/>
            <person name="Looney B."/>
            <person name="Konkel Z."/>
            <person name="Slot J.C."/>
            <person name="Sakamoto Y."/>
            <person name="Steenwyk J.L."/>
            <person name="Rokas A."/>
            <person name="Carro J."/>
            <person name="Camarero S."/>
            <person name="Ferreira P."/>
            <person name="Molpeceres G."/>
            <person name="Ruiz-Duenas F.J."/>
            <person name="Serrano A."/>
            <person name="Henrissat B."/>
            <person name="Drula E."/>
            <person name="Hughes K.W."/>
            <person name="Mata J.L."/>
            <person name="Ishikawa N.K."/>
            <person name="Vargas-Isla R."/>
            <person name="Ushijima S."/>
            <person name="Smith C.A."/>
            <person name="Ahrendt S."/>
            <person name="Andreopoulos W."/>
            <person name="He G."/>
            <person name="Labutti K."/>
            <person name="Lipzen A."/>
            <person name="Ng V."/>
            <person name="Riley R."/>
            <person name="Sandor L."/>
            <person name="Barry K."/>
            <person name="Martinez A.T."/>
            <person name="Xiao Y."/>
            <person name="Gibbons J.G."/>
            <person name="Terashima K."/>
            <person name="Grigoriev I.V."/>
            <person name="Hibbett D.S."/>
        </authorList>
    </citation>
    <scope>NUCLEOTIDE SEQUENCE</scope>
    <source>
        <strain evidence="1">TMI1499</strain>
    </source>
</reference>
<dbReference type="EMBL" id="MU795010">
    <property type="protein sequence ID" value="KAJ3812851.1"/>
    <property type="molecule type" value="Genomic_DNA"/>
</dbReference>
<evidence type="ECO:0000313" key="2">
    <source>
        <dbReference type="Proteomes" id="UP001163835"/>
    </source>
</evidence>